<evidence type="ECO:0000256" key="5">
    <source>
        <dbReference type="ARBA" id="ARBA00022917"/>
    </source>
</evidence>
<reference evidence="9 10" key="1">
    <citation type="submission" date="2018-05" db="EMBL/GenBank/DDBJ databases">
        <title>Draft genome of Methanospirillum lacunae Ki8-1.</title>
        <authorList>
            <person name="Dueholm M.S."/>
            <person name="Nielsen P.H."/>
            <person name="Bakmann L.F."/>
            <person name="Otzen D.E."/>
        </authorList>
    </citation>
    <scope>NUCLEOTIDE SEQUENCE [LARGE SCALE GENOMIC DNA]</scope>
    <source>
        <strain evidence="9 10">Ki8-1</strain>
    </source>
</reference>
<evidence type="ECO:0000256" key="4">
    <source>
        <dbReference type="ARBA" id="ARBA00022768"/>
    </source>
</evidence>
<dbReference type="HAMAP" id="MF_00043">
    <property type="entry name" value="EF1_beta"/>
    <property type="match status" value="1"/>
</dbReference>
<keyword evidence="10" id="KW-1185">Reference proteome</keyword>
<organism evidence="9 10">
    <name type="scientific">Methanospirillum lacunae</name>
    <dbReference type="NCBI Taxonomy" id="668570"/>
    <lineage>
        <taxon>Archaea</taxon>
        <taxon>Methanobacteriati</taxon>
        <taxon>Methanobacteriota</taxon>
        <taxon>Stenosarchaea group</taxon>
        <taxon>Methanomicrobia</taxon>
        <taxon>Methanomicrobiales</taxon>
        <taxon>Methanospirillaceae</taxon>
        <taxon>Methanospirillum</taxon>
    </lineage>
</organism>
<dbReference type="InterPro" id="IPR036219">
    <property type="entry name" value="eEF-1beta-like_sf"/>
</dbReference>
<comment type="function">
    <text evidence="1 7">Promotes the exchange of GDP for GTP in EF-1-alpha/GDP, thus allowing the regeneration of EF-1-alpha/GTP that could then be used to form the ternary complex EF-1-alpha/GTP/AAtRNA.</text>
</comment>
<dbReference type="PANTHER" id="PTHR39647:SF1">
    <property type="entry name" value="ELONGATION FACTOR 1-BETA"/>
    <property type="match status" value="1"/>
</dbReference>
<name>A0A2V2MRA0_9EURY</name>
<gene>
    <name evidence="7" type="primary">ef1b</name>
    <name evidence="9" type="ORF">DK846_15900</name>
</gene>
<dbReference type="EMBL" id="QGMY01000017">
    <property type="protein sequence ID" value="PWR69919.1"/>
    <property type="molecule type" value="Genomic_DNA"/>
</dbReference>
<dbReference type="PIRSF" id="PIRSF006521">
    <property type="entry name" value="Transl_elong_EF1B_B_arc"/>
    <property type="match status" value="1"/>
</dbReference>
<evidence type="ECO:0000256" key="6">
    <source>
        <dbReference type="ARBA" id="ARBA00032274"/>
    </source>
</evidence>
<dbReference type="OrthoDB" id="84643at2157"/>
<dbReference type="SMART" id="SM00888">
    <property type="entry name" value="EF1_GNE"/>
    <property type="match status" value="1"/>
</dbReference>
<dbReference type="GO" id="GO:0003746">
    <property type="term" value="F:translation elongation factor activity"/>
    <property type="evidence" value="ECO:0007669"/>
    <property type="project" value="UniProtKB-UniRule"/>
</dbReference>
<evidence type="ECO:0000256" key="2">
    <source>
        <dbReference type="ARBA" id="ARBA00007411"/>
    </source>
</evidence>
<evidence type="ECO:0000313" key="10">
    <source>
        <dbReference type="Proteomes" id="UP000245657"/>
    </source>
</evidence>
<feature type="domain" description="Translation elongation factor EF1B beta/delta subunit guanine nucleotide exchange" evidence="8">
    <location>
        <begin position="3"/>
        <end position="85"/>
    </location>
</feature>
<proteinExistence type="inferred from homology"/>
<dbReference type="InterPro" id="IPR004542">
    <property type="entry name" value="Transl_elong_EF1B_B_arc"/>
</dbReference>
<keyword evidence="5 7" id="KW-0648">Protein biosynthesis</keyword>
<dbReference type="Proteomes" id="UP000245657">
    <property type="component" value="Unassembled WGS sequence"/>
</dbReference>
<dbReference type="GeneID" id="97547435"/>
<protein>
    <recommendedName>
        <fullName evidence="3 7">Elongation factor 1-beta</fullName>
        <shortName evidence="7">EF-1-beta</shortName>
    </recommendedName>
    <alternativeName>
        <fullName evidence="6 7">aEF-1beta</fullName>
    </alternativeName>
</protein>
<dbReference type="Pfam" id="PF00736">
    <property type="entry name" value="EF1_GNE"/>
    <property type="match status" value="1"/>
</dbReference>
<evidence type="ECO:0000259" key="8">
    <source>
        <dbReference type="SMART" id="SM00888"/>
    </source>
</evidence>
<dbReference type="InterPro" id="IPR014038">
    <property type="entry name" value="EF1B_bsu/dsu_GNE"/>
</dbReference>
<dbReference type="NCBIfam" id="NF001670">
    <property type="entry name" value="PRK00435.1"/>
    <property type="match status" value="1"/>
</dbReference>
<dbReference type="Gene3D" id="3.30.70.60">
    <property type="match status" value="1"/>
</dbReference>
<dbReference type="CDD" id="cd00292">
    <property type="entry name" value="EF1B"/>
    <property type="match status" value="1"/>
</dbReference>
<accession>A0A2V2MRA0</accession>
<dbReference type="PANTHER" id="PTHR39647">
    <property type="entry name" value="ELONGATION FACTOR 1-BETA"/>
    <property type="match status" value="1"/>
</dbReference>
<dbReference type="NCBIfam" id="TIGR00489">
    <property type="entry name" value="aEF-1_beta"/>
    <property type="match status" value="1"/>
</dbReference>
<evidence type="ECO:0000256" key="1">
    <source>
        <dbReference type="ARBA" id="ARBA00003815"/>
    </source>
</evidence>
<comment type="caution">
    <text evidence="9">The sequence shown here is derived from an EMBL/GenBank/DDBJ whole genome shotgun (WGS) entry which is preliminary data.</text>
</comment>
<comment type="similarity">
    <text evidence="2 7">Belongs to the EF-1-beta/EF-1-delta family.</text>
</comment>
<keyword evidence="4 7" id="KW-0251">Elongation factor</keyword>
<dbReference type="AlphaFoldDB" id="A0A2V2MRA0"/>
<evidence type="ECO:0000313" key="9">
    <source>
        <dbReference type="EMBL" id="PWR69919.1"/>
    </source>
</evidence>
<sequence>MGDVALIIKAMPESPEVNREDIKKEIRAKLPRVQDIQEEPIGFGLVALKVVVVVPDAEGQTDAAEATLNSIPGIERAEIIGSTLV</sequence>
<evidence type="ECO:0000256" key="7">
    <source>
        <dbReference type="HAMAP-Rule" id="MF_00043"/>
    </source>
</evidence>
<evidence type="ECO:0000256" key="3">
    <source>
        <dbReference type="ARBA" id="ARBA00017600"/>
    </source>
</evidence>
<dbReference type="RefSeq" id="WP_109969984.1">
    <property type="nucleotide sequence ID" value="NZ_CP176093.1"/>
</dbReference>
<dbReference type="InterPro" id="IPR014717">
    <property type="entry name" value="Transl_elong_EF1B/ribsomal_bS6"/>
</dbReference>
<dbReference type="SUPFAM" id="SSF54984">
    <property type="entry name" value="eEF-1beta-like"/>
    <property type="match status" value="1"/>
</dbReference>